<dbReference type="InParanoid" id="A8Y3A4"/>
<dbReference type="SUPFAM" id="SSF81383">
    <property type="entry name" value="F-box domain"/>
    <property type="match status" value="1"/>
</dbReference>
<dbReference type="Proteomes" id="UP000008549">
    <property type="component" value="Unassembled WGS sequence"/>
</dbReference>
<name>A8Y3A4_CAEBR</name>
<sequence>MTSLSKMPELVMENIIGFLDFRSVLTLRQVCRDFWNFIDDLKDSKLPDSKLKGLTLTVRKGRKLEFKIEYFDGSIDIIEYMENSRTYKEKITNLENSNFLDVAIQNDLKWILKFQRGNSDLFEIDANIYSFSLRPEDEQLYQDVIEKLSNCMNRKIKTKKLQIWANKNSEFLSIIQLIDPKFLVELSFCPICSVFETDEISKTEQWKMAKVFGCGQYFSDQHIKELTHFSKSSILTDCVSAEDVIHLKECFVKSPTFEYCDMTIKSTDANRELSVLWGPSNVSETEDDGTWYFRMANSDILVVSVEMQDTWPYWFYINLYREEHNSDIDSVGIIIHD</sequence>
<dbReference type="InterPro" id="IPR040161">
    <property type="entry name" value="FB224"/>
</dbReference>
<accession>A8Y3A4</accession>
<dbReference type="Pfam" id="PF00646">
    <property type="entry name" value="F-box"/>
    <property type="match status" value="1"/>
</dbReference>
<evidence type="ECO:0000313" key="4">
    <source>
        <dbReference type="WormBase" id="CBG22882"/>
    </source>
</evidence>
<organism evidence="2 3">
    <name type="scientific">Caenorhabditis briggsae</name>
    <dbReference type="NCBI Taxonomy" id="6238"/>
    <lineage>
        <taxon>Eukaryota</taxon>
        <taxon>Metazoa</taxon>
        <taxon>Ecdysozoa</taxon>
        <taxon>Nematoda</taxon>
        <taxon>Chromadorea</taxon>
        <taxon>Rhabditida</taxon>
        <taxon>Rhabditina</taxon>
        <taxon>Rhabditomorpha</taxon>
        <taxon>Rhabditoidea</taxon>
        <taxon>Rhabditidae</taxon>
        <taxon>Peloderinae</taxon>
        <taxon>Caenorhabditis</taxon>
    </lineage>
</organism>
<dbReference type="CDD" id="cd22150">
    <property type="entry name" value="F-box_CeFBXA-like"/>
    <property type="match status" value="1"/>
</dbReference>
<dbReference type="HOGENOM" id="CLU_030831_0_3_1"/>
<dbReference type="KEGG" id="cbr:CBG_22882"/>
<dbReference type="WormBase" id="CBG22882">
    <property type="protein sequence ID" value="CBP12345"/>
    <property type="gene ID" value="WBGene00041343"/>
</dbReference>
<evidence type="ECO:0000313" key="2">
    <source>
        <dbReference type="EMBL" id="CAP39373.1"/>
    </source>
</evidence>
<dbReference type="InterPro" id="IPR036047">
    <property type="entry name" value="F-box-like_dom_sf"/>
</dbReference>
<keyword evidence="3" id="KW-1185">Reference proteome</keyword>
<dbReference type="Pfam" id="PF01827">
    <property type="entry name" value="FTH"/>
    <property type="match status" value="1"/>
</dbReference>
<dbReference type="AlphaFoldDB" id="A8Y3A4"/>
<evidence type="ECO:0000259" key="1">
    <source>
        <dbReference type="PROSITE" id="PS50181"/>
    </source>
</evidence>
<gene>
    <name evidence="2 4" type="ORF">CBG22882</name>
    <name evidence="2" type="ORF">CBG_22882</name>
</gene>
<dbReference type="CTD" id="8580329"/>
<dbReference type="PANTHER" id="PTHR23015">
    <property type="entry name" value="UNCHARACTERIZED C.ELEGANS PROTEIN"/>
    <property type="match status" value="1"/>
</dbReference>
<dbReference type="EMBL" id="HE600994">
    <property type="protein sequence ID" value="CAP39373.1"/>
    <property type="molecule type" value="Genomic_DNA"/>
</dbReference>
<dbReference type="OMA" id="PRCIVIN"/>
<protein>
    <submittedName>
        <fullName evidence="2">Protein CBG22882</fullName>
    </submittedName>
</protein>
<dbReference type="RefSeq" id="XP_002638332.1">
    <property type="nucleotide sequence ID" value="XM_002638286.1"/>
</dbReference>
<feature type="domain" description="F-box" evidence="1">
    <location>
        <begin position="1"/>
        <end position="54"/>
    </location>
</feature>
<dbReference type="InterPro" id="IPR002900">
    <property type="entry name" value="DUF38/FTH_CAE_spp"/>
</dbReference>
<reference evidence="2 3" key="2">
    <citation type="journal article" date="2011" name="PLoS Genet.">
        <title>Caenorhabditis briggsae recombinant inbred line genotypes reveal inter-strain incompatibility and the evolution of recombination.</title>
        <authorList>
            <person name="Ross J.A."/>
            <person name="Koboldt D.C."/>
            <person name="Staisch J.E."/>
            <person name="Chamberlin H.M."/>
            <person name="Gupta B.P."/>
            <person name="Miller R.D."/>
            <person name="Baird S.E."/>
            <person name="Haag E.S."/>
        </authorList>
    </citation>
    <scope>NUCLEOTIDE SEQUENCE [LARGE SCALE GENOMIC DNA]</scope>
    <source>
        <strain evidence="2 3">AF16</strain>
    </source>
</reference>
<dbReference type="PANTHER" id="PTHR23015:SF4">
    <property type="entry name" value="DUF38 DOMAIN-CONTAINING PROTEIN-RELATED"/>
    <property type="match status" value="1"/>
</dbReference>
<proteinExistence type="predicted"/>
<evidence type="ECO:0000313" key="3">
    <source>
        <dbReference type="Proteomes" id="UP000008549"/>
    </source>
</evidence>
<dbReference type="PROSITE" id="PS50181">
    <property type="entry name" value="FBOX"/>
    <property type="match status" value="1"/>
</dbReference>
<dbReference type="InterPro" id="IPR001810">
    <property type="entry name" value="F-box_dom"/>
</dbReference>
<dbReference type="GeneID" id="8580329"/>
<reference evidence="2 3" key="1">
    <citation type="journal article" date="2003" name="PLoS Biol.">
        <title>The genome sequence of Caenorhabditis briggsae: a platform for comparative genomics.</title>
        <authorList>
            <person name="Stein L.D."/>
            <person name="Bao Z."/>
            <person name="Blasiar D."/>
            <person name="Blumenthal T."/>
            <person name="Brent M.R."/>
            <person name="Chen N."/>
            <person name="Chinwalla A."/>
            <person name="Clarke L."/>
            <person name="Clee C."/>
            <person name="Coghlan A."/>
            <person name="Coulson A."/>
            <person name="D'Eustachio P."/>
            <person name="Fitch D.H."/>
            <person name="Fulton L.A."/>
            <person name="Fulton R.E."/>
            <person name="Griffiths-Jones S."/>
            <person name="Harris T.W."/>
            <person name="Hillier L.W."/>
            <person name="Kamath R."/>
            <person name="Kuwabara P.E."/>
            <person name="Mardis E.R."/>
            <person name="Marra M.A."/>
            <person name="Miner T.L."/>
            <person name="Minx P."/>
            <person name="Mullikin J.C."/>
            <person name="Plumb R.W."/>
            <person name="Rogers J."/>
            <person name="Schein J.E."/>
            <person name="Sohrmann M."/>
            <person name="Spieth J."/>
            <person name="Stajich J.E."/>
            <person name="Wei C."/>
            <person name="Willey D."/>
            <person name="Wilson R.K."/>
            <person name="Durbin R."/>
            <person name="Waterston R.H."/>
        </authorList>
    </citation>
    <scope>NUCLEOTIDE SEQUENCE [LARGE SCALE GENOMIC DNA]</scope>
    <source>
        <strain evidence="2 3">AF16</strain>
    </source>
</reference>